<feature type="domain" description="Guanylate cyclase" evidence="5">
    <location>
        <begin position="117"/>
        <end position="246"/>
    </location>
</feature>
<keyword evidence="1" id="KW-0547">Nucleotide-binding</keyword>
<dbReference type="PANTHER" id="PTHR16305">
    <property type="entry name" value="TESTICULAR SOLUBLE ADENYLYL CYCLASE"/>
    <property type="match status" value="1"/>
</dbReference>
<proteinExistence type="predicted"/>
<keyword evidence="2" id="KW-0067">ATP-binding</keyword>
<dbReference type="InterPro" id="IPR013761">
    <property type="entry name" value="SAM/pointed_sf"/>
</dbReference>
<dbReference type="InterPro" id="IPR029787">
    <property type="entry name" value="Nucleotide_cyclase"/>
</dbReference>
<gene>
    <name evidence="6" type="ORF">U1T56_05805</name>
</gene>
<dbReference type="SUPFAM" id="SSF52540">
    <property type="entry name" value="P-loop containing nucleoside triphosphate hydrolases"/>
    <property type="match status" value="1"/>
</dbReference>
<sequence>MANFRPEAVTERPNEEGKVDIAAWLRGLGLERYEPVFRDNEIDAAVLPELTDEHLRELGLPLGPRLKLLKAVTALRADARSDTGTPSPTGAERAVVEGKGRNPPIVAPPGAERRQLTVLFCDLVGSTELAGRLDPEDLREVIRVYQDACAGAIVRFEGHVAKFMGDGVLAYFGWPRAHEGEAERAVCAGLQAVCAIGALTPCAGPPLQARVGIATGLVVVGDPIGEGAAQEQAVIGETPNLAARLQAIAEPGSVVVDPTTRRLLGDMFEYADLGVHRLKGFTAPVRAWRVLGSSRAEGRFEARHTAGLTPLVGREHELGLLLDRWRQAEEGEGQVVLLCGEPGVGKSRLVRALREHLAERSYTPLSHFCSPYHQGSALHPVIGLLERGAGLARGDPPERQLDKLEALIALATDDVRAVAPLLADLLAIPSGGRYPLLSLSPQRRKERAFAALLTQLEGLAARQPVLALYEDVHWSDPTTLELLDLVIDRIPGSRVLVLITFRPEFRPPWTGFAHVSLLTLNRLNQRQVTAMAERVAGGKMLPPEVLEQIAAKTDGVPLFVEELTKVVLESGLLQEEGDRYTLAGPLPRLAIPATLYDSLMARLDRLAPVREVAQIGAVIGREFSHELLAAVAPMSGDELAHALTELVDSELVFRRGIAPHATYTFKHALVQDAAYTSLLRGKRRQIHARIAQVLEERFPETAETQPELLAHHLAEAGLASQAVAYLQKAGDRASERSAYAEAVGHLTRGLELLRTLPDGPERTLQELDLRIALGAALMATRGYAAPEVAETYLRAHELCRLVGDTPRLFPVLHGLYRFHHVRGELRAAREAGEQLLRLAEGLDDPALFAEAHRALGVPLFWLGDMTAALSHLEKGASAYDADCCRSHASAYGIDPGVVCLSYSALALWQLGFPGRALERSHEALGLARDLSHPQSLALALVWAAWLRQLRGEWQPAREHAEAAVTLCAEQGFPLWMAMGVVLRGWAWFEEGRGEEGIAQMRQGLADLRATGAELWRASFLVLLAGAYGRTGRTEDGLGVLDEALAMVARNDERAHEAELHRLRGELLRGSGTKNGMKVVAAFQEALGIARRQEARSLELRAAVSLARFWADCDRPGEARELLARVHDWFTEGFETADLRGAEALLRELDQHSLVR</sequence>
<dbReference type="Pfam" id="PF00536">
    <property type="entry name" value="SAM_1"/>
    <property type="match status" value="1"/>
</dbReference>
<protein>
    <submittedName>
        <fullName evidence="6">AAA family ATPase</fullName>
    </submittedName>
</protein>
<dbReference type="Pfam" id="PF13191">
    <property type="entry name" value="AAA_16"/>
    <property type="match status" value="1"/>
</dbReference>
<dbReference type="SUPFAM" id="SSF48452">
    <property type="entry name" value="TPR-like"/>
    <property type="match status" value="2"/>
</dbReference>
<dbReference type="Gene3D" id="3.30.70.1230">
    <property type="entry name" value="Nucleotide cyclase"/>
    <property type="match status" value="1"/>
</dbReference>
<accession>A0ABU8XP19</accession>
<dbReference type="InterPro" id="IPR041664">
    <property type="entry name" value="AAA_16"/>
</dbReference>
<keyword evidence="7" id="KW-1185">Reference proteome</keyword>
<evidence type="ECO:0000256" key="2">
    <source>
        <dbReference type="ARBA" id="ARBA00022840"/>
    </source>
</evidence>
<reference evidence="6 7" key="1">
    <citation type="submission" date="2024-01" db="EMBL/GenBank/DDBJ databases">
        <title>Multi-omics insights into the function and evolution of sodium benzoate biodegradation pathways in Benzoatithermus flavus gen. nov., sp. nov. from hot spring.</title>
        <authorList>
            <person name="Hu C.-J."/>
            <person name="Li W.-J."/>
        </authorList>
    </citation>
    <scope>NUCLEOTIDE SEQUENCE [LARGE SCALE GENOMIC DNA]</scope>
    <source>
        <strain evidence="6 7">SYSU G07066</strain>
    </source>
</reference>
<dbReference type="PROSITE" id="PS50105">
    <property type="entry name" value="SAM_DOMAIN"/>
    <property type="match status" value="1"/>
</dbReference>
<dbReference type="InterPro" id="IPR027417">
    <property type="entry name" value="P-loop_NTPase"/>
</dbReference>
<feature type="domain" description="SAM" evidence="4">
    <location>
        <begin position="20"/>
        <end position="78"/>
    </location>
</feature>
<evidence type="ECO:0000313" key="6">
    <source>
        <dbReference type="EMBL" id="MEK0082654.1"/>
    </source>
</evidence>
<dbReference type="SMART" id="SM00044">
    <property type="entry name" value="CYCc"/>
    <property type="match status" value="1"/>
</dbReference>
<feature type="region of interest" description="Disordered" evidence="3">
    <location>
        <begin position="79"/>
        <end position="108"/>
    </location>
</feature>
<organism evidence="6 7">
    <name type="scientific">Benzoatithermus flavus</name>
    <dbReference type="NCBI Taxonomy" id="3108223"/>
    <lineage>
        <taxon>Bacteria</taxon>
        <taxon>Pseudomonadati</taxon>
        <taxon>Pseudomonadota</taxon>
        <taxon>Alphaproteobacteria</taxon>
        <taxon>Geminicoccales</taxon>
        <taxon>Geminicoccaceae</taxon>
        <taxon>Benzoatithermus</taxon>
    </lineage>
</organism>
<dbReference type="InterPro" id="IPR001054">
    <property type="entry name" value="A/G_cyclase"/>
</dbReference>
<dbReference type="Gene3D" id="1.10.150.50">
    <property type="entry name" value="Transcription Factor, Ets-1"/>
    <property type="match status" value="1"/>
</dbReference>
<dbReference type="SMART" id="SM00454">
    <property type="entry name" value="SAM"/>
    <property type="match status" value="1"/>
</dbReference>
<evidence type="ECO:0000259" key="4">
    <source>
        <dbReference type="PROSITE" id="PS50105"/>
    </source>
</evidence>
<dbReference type="InterPro" id="IPR011990">
    <property type="entry name" value="TPR-like_helical_dom_sf"/>
</dbReference>
<dbReference type="RefSeq" id="WP_418158503.1">
    <property type="nucleotide sequence ID" value="NZ_JBBLZC010000004.1"/>
</dbReference>
<evidence type="ECO:0000256" key="3">
    <source>
        <dbReference type="SAM" id="MobiDB-lite"/>
    </source>
</evidence>
<dbReference type="EMBL" id="JBBLZC010000004">
    <property type="protein sequence ID" value="MEK0082654.1"/>
    <property type="molecule type" value="Genomic_DNA"/>
</dbReference>
<dbReference type="SUPFAM" id="SSF47769">
    <property type="entry name" value="SAM/Pointed domain"/>
    <property type="match status" value="1"/>
</dbReference>
<dbReference type="PANTHER" id="PTHR16305:SF28">
    <property type="entry name" value="GUANYLATE CYCLASE DOMAIN-CONTAINING PROTEIN"/>
    <property type="match status" value="1"/>
</dbReference>
<dbReference type="Pfam" id="PF00211">
    <property type="entry name" value="Guanylate_cyc"/>
    <property type="match status" value="1"/>
</dbReference>
<dbReference type="Gene3D" id="3.40.50.300">
    <property type="entry name" value="P-loop containing nucleotide triphosphate hydrolases"/>
    <property type="match status" value="1"/>
</dbReference>
<comment type="caution">
    <text evidence="6">The sequence shown here is derived from an EMBL/GenBank/DDBJ whole genome shotgun (WGS) entry which is preliminary data.</text>
</comment>
<dbReference type="PROSITE" id="PS50125">
    <property type="entry name" value="GUANYLATE_CYCLASE_2"/>
    <property type="match status" value="1"/>
</dbReference>
<dbReference type="Proteomes" id="UP001375743">
    <property type="component" value="Unassembled WGS sequence"/>
</dbReference>
<dbReference type="Gene3D" id="1.25.40.10">
    <property type="entry name" value="Tetratricopeptide repeat domain"/>
    <property type="match status" value="2"/>
</dbReference>
<dbReference type="CDD" id="cd07302">
    <property type="entry name" value="CHD"/>
    <property type="match status" value="1"/>
</dbReference>
<evidence type="ECO:0000256" key="1">
    <source>
        <dbReference type="ARBA" id="ARBA00022741"/>
    </source>
</evidence>
<dbReference type="CDD" id="cd09487">
    <property type="entry name" value="SAM_superfamily"/>
    <property type="match status" value="1"/>
</dbReference>
<evidence type="ECO:0000259" key="5">
    <source>
        <dbReference type="PROSITE" id="PS50125"/>
    </source>
</evidence>
<dbReference type="InterPro" id="IPR001660">
    <property type="entry name" value="SAM"/>
</dbReference>
<dbReference type="SUPFAM" id="SSF55073">
    <property type="entry name" value="Nucleotide cyclase"/>
    <property type="match status" value="1"/>
</dbReference>
<evidence type="ECO:0000313" key="7">
    <source>
        <dbReference type="Proteomes" id="UP001375743"/>
    </source>
</evidence>
<name>A0ABU8XP19_9PROT</name>